<evidence type="ECO:0000259" key="2">
    <source>
        <dbReference type="Pfam" id="PF03732"/>
    </source>
</evidence>
<accession>A0A151QU48</accession>
<evidence type="ECO:0000256" key="1">
    <source>
        <dbReference type="SAM" id="MobiDB-lite"/>
    </source>
</evidence>
<gene>
    <name evidence="3" type="ORF">KK1_045259</name>
</gene>
<protein>
    <recommendedName>
        <fullName evidence="2">Retrotransposon gag domain-containing protein</fullName>
    </recommendedName>
</protein>
<dbReference type="Pfam" id="PF03732">
    <property type="entry name" value="Retrotrans_gag"/>
    <property type="match status" value="1"/>
</dbReference>
<dbReference type="PANTHER" id="PTHR35046">
    <property type="entry name" value="ZINC KNUCKLE (CCHC-TYPE) FAMILY PROTEIN"/>
    <property type="match status" value="1"/>
</dbReference>
<name>A0A151QU48_CAJCA</name>
<feature type="compositionally biased region" description="Low complexity" evidence="1">
    <location>
        <begin position="284"/>
        <end position="298"/>
    </location>
</feature>
<feature type="compositionally biased region" description="Basic residues" evidence="1">
    <location>
        <begin position="1"/>
        <end position="10"/>
    </location>
</feature>
<organism evidence="3 4">
    <name type="scientific">Cajanus cajan</name>
    <name type="common">Pigeon pea</name>
    <name type="synonym">Cajanus indicus</name>
    <dbReference type="NCBI Taxonomy" id="3821"/>
    <lineage>
        <taxon>Eukaryota</taxon>
        <taxon>Viridiplantae</taxon>
        <taxon>Streptophyta</taxon>
        <taxon>Embryophyta</taxon>
        <taxon>Tracheophyta</taxon>
        <taxon>Spermatophyta</taxon>
        <taxon>Magnoliopsida</taxon>
        <taxon>eudicotyledons</taxon>
        <taxon>Gunneridae</taxon>
        <taxon>Pentapetalae</taxon>
        <taxon>rosids</taxon>
        <taxon>fabids</taxon>
        <taxon>Fabales</taxon>
        <taxon>Fabaceae</taxon>
        <taxon>Papilionoideae</taxon>
        <taxon>50 kb inversion clade</taxon>
        <taxon>NPAAA clade</taxon>
        <taxon>indigoferoid/millettioid clade</taxon>
        <taxon>Phaseoleae</taxon>
        <taxon>Cajanus</taxon>
    </lineage>
</organism>
<evidence type="ECO:0000313" key="3">
    <source>
        <dbReference type="EMBL" id="KYP33857.1"/>
    </source>
</evidence>
<feature type="region of interest" description="Disordered" evidence="1">
    <location>
        <begin position="725"/>
        <end position="756"/>
    </location>
</feature>
<dbReference type="Proteomes" id="UP000075243">
    <property type="component" value="Unassembled WGS sequence"/>
</dbReference>
<evidence type="ECO:0000313" key="4">
    <source>
        <dbReference type="Proteomes" id="UP000075243"/>
    </source>
</evidence>
<feature type="region of interest" description="Disordered" evidence="1">
    <location>
        <begin position="1"/>
        <end position="41"/>
    </location>
</feature>
<feature type="domain" description="Retrotransposon gag" evidence="2">
    <location>
        <begin position="81"/>
        <end position="178"/>
    </location>
</feature>
<feature type="region of interest" description="Disordered" evidence="1">
    <location>
        <begin position="283"/>
        <end position="304"/>
    </location>
</feature>
<dbReference type="InterPro" id="IPR005162">
    <property type="entry name" value="Retrotrans_gag_dom"/>
</dbReference>
<dbReference type="AlphaFoldDB" id="A0A151QU48"/>
<keyword evidence="4" id="KW-1185">Reference proteome</keyword>
<sequence length="756" mass="89128">MRKQKRRSRCSHSQYSSPNKRLNVGDHYQPPPRRTIKPRESKVDLPQFFGKDDVEAYLDWEMKVEQLFACHKVSEERKVPLATLSFQGHAMYWWTSLERERHLHNDPPIQYWNDLRSALRRRHIPSYYGRELMNKFQRLQQKDMTVEQYRQQMELYMIRACIREEESTTVARFLSGLDLEIRDQVELLPYKDLNDLVQLYVRVEQQILRKSSSTRESSHSRSLKKDYMEEEKSFERKIISEPSKDKGKGLITPLTSTKNSDIKCFKCASQCPTKKVMILRGHDTCSSQEETTTSSSSESEVETKLQKSKVEPVYPFEGELLMLRRILHNQPSGTLSQRENIFHTRCNNCCSTRLVNKLSLITMPHPQPYHLQWLNKDGDIVVDQQVKVKFSVGKYEDQALCDIVPMEACHILLGRPWQFEKKTIHNGLTNEITFTHKEKKFVLYPLSPQQVAEDQAQMKIKRKREKVGKSKEEEISSKGVMSKENCFITRKPMKNILFIHKDLNSYPHTATSLEEEIHKSIIFKEKDSQLQDLVKKKWTSFSSTSYATSLVVPKVDSLPLCRIFPTLVVAIMHPIYGIYYLLDITYEPLRFLVTNSFHNYPTNNIIQNCLGNFLVLFSLFSRKFLSYHIGYFRQDVLVFRIKSLVCYSFSFSTFSGFSNILRLCLREDPIHYFRRSSIFNFFRFYVRIPLRIYLSHLLIDNITSNEWFYIFVGVDDYHEDPRDLRSNPFQERGDDRNMSRPRNPRADTLKEPRGMG</sequence>
<dbReference type="CDD" id="cd00303">
    <property type="entry name" value="retropepsin_like"/>
    <property type="match status" value="1"/>
</dbReference>
<feature type="compositionally biased region" description="Polar residues" evidence="1">
    <location>
        <begin position="11"/>
        <end position="20"/>
    </location>
</feature>
<proteinExistence type="predicted"/>
<dbReference type="EMBL" id="KQ484753">
    <property type="protein sequence ID" value="KYP33857.1"/>
    <property type="molecule type" value="Genomic_DNA"/>
</dbReference>
<dbReference type="PANTHER" id="PTHR35046:SF9">
    <property type="entry name" value="RNA-DIRECTED DNA POLYMERASE"/>
    <property type="match status" value="1"/>
</dbReference>
<reference evidence="3" key="1">
    <citation type="journal article" date="2012" name="Nat. Biotechnol.">
        <title>Draft genome sequence of pigeonpea (Cajanus cajan), an orphan legume crop of resource-poor farmers.</title>
        <authorList>
            <person name="Varshney R.K."/>
            <person name="Chen W."/>
            <person name="Li Y."/>
            <person name="Bharti A.K."/>
            <person name="Saxena R.K."/>
            <person name="Schlueter J.A."/>
            <person name="Donoghue M.T."/>
            <person name="Azam S."/>
            <person name="Fan G."/>
            <person name="Whaley A.M."/>
            <person name="Farmer A.D."/>
            <person name="Sheridan J."/>
            <person name="Iwata A."/>
            <person name="Tuteja R."/>
            <person name="Penmetsa R.V."/>
            <person name="Wu W."/>
            <person name="Upadhyaya H.D."/>
            <person name="Yang S.P."/>
            <person name="Shah T."/>
            <person name="Saxena K.B."/>
            <person name="Michael T."/>
            <person name="McCombie W.R."/>
            <person name="Yang B."/>
            <person name="Zhang G."/>
            <person name="Yang H."/>
            <person name="Wang J."/>
            <person name="Spillane C."/>
            <person name="Cook D.R."/>
            <person name="May G.D."/>
            <person name="Xu X."/>
            <person name="Jackson S.A."/>
        </authorList>
    </citation>
    <scope>NUCLEOTIDE SEQUENCE [LARGE SCALE GENOMIC DNA]</scope>
</reference>
<dbReference type="Gramene" id="C.cajan_43238.t">
    <property type="protein sequence ID" value="C.cajan_43238.t"/>
    <property type="gene ID" value="C.cajan_43238"/>
</dbReference>